<evidence type="ECO:0000313" key="7">
    <source>
        <dbReference type="EMBL" id="SMH50722.1"/>
    </source>
</evidence>
<dbReference type="RefSeq" id="WP_085465970.1">
    <property type="nucleotide sequence ID" value="NZ_FXBL01000004.1"/>
</dbReference>
<name>A0A1X7PI70_9HYPH</name>
<dbReference type="InterPro" id="IPR000524">
    <property type="entry name" value="Tscrpt_reg_HTH_GntR"/>
</dbReference>
<dbReference type="CDD" id="cd07377">
    <property type="entry name" value="WHTH_GntR"/>
    <property type="match status" value="1"/>
</dbReference>
<reference evidence="7 8" key="1">
    <citation type="submission" date="2017-04" db="EMBL/GenBank/DDBJ databases">
        <authorList>
            <person name="Afonso C.L."/>
            <person name="Miller P.J."/>
            <person name="Scott M.A."/>
            <person name="Spackman E."/>
            <person name="Goraichik I."/>
            <person name="Dimitrov K.M."/>
            <person name="Suarez D.L."/>
            <person name="Swayne D.E."/>
        </authorList>
    </citation>
    <scope>NUCLEOTIDE SEQUENCE [LARGE SCALE GENOMIC DNA]</scope>
    <source>
        <strain evidence="7 8">B5P</strain>
    </source>
</reference>
<dbReference type="AlphaFoldDB" id="A0A1X7PI70"/>
<gene>
    <name evidence="7" type="ORF">SAMN02982922_4258</name>
</gene>
<dbReference type="InterPro" id="IPR036390">
    <property type="entry name" value="WH_DNA-bd_sf"/>
</dbReference>
<accession>A0A1X7PI70</accession>
<dbReference type="GO" id="GO:0003677">
    <property type="term" value="F:DNA binding"/>
    <property type="evidence" value="ECO:0007669"/>
    <property type="project" value="UniProtKB-KW"/>
</dbReference>
<evidence type="ECO:0000256" key="5">
    <source>
        <dbReference type="ARBA" id="ARBA00023163"/>
    </source>
</evidence>
<dbReference type="Gene3D" id="1.10.10.10">
    <property type="entry name" value="Winged helix-like DNA-binding domain superfamily/Winged helix DNA-binding domain"/>
    <property type="match status" value="1"/>
</dbReference>
<dbReference type="InterPro" id="IPR015424">
    <property type="entry name" value="PyrdxlP-dep_Trfase"/>
</dbReference>
<evidence type="ECO:0000313" key="8">
    <source>
        <dbReference type="Proteomes" id="UP000193083"/>
    </source>
</evidence>
<keyword evidence="4" id="KW-0238">DNA-binding</keyword>
<dbReference type="InterPro" id="IPR015421">
    <property type="entry name" value="PyrdxlP-dep_Trfase_major"/>
</dbReference>
<evidence type="ECO:0000256" key="4">
    <source>
        <dbReference type="ARBA" id="ARBA00023125"/>
    </source>
</evidence>
<feature type="domain" description="HTH gntR-type" evidence="6">
    <location>
        <begin position="22"/>
        <end position="90"/>
    </location>
</feature>
<organism evidence="7 8">
    <name type="scientific">Mesorhizobium australicum</name>
    <dbReference type="NCBI Taxonomy" id="536018"/>
    <lineage>
        <taxon>Bacteria</taxon>
        <taxon>Pseudomonadati</taxon>
        <taxon>Pseudomonadota</taxon>
        <taxon>Alphaproteobacteria</taxon>
        <taxon>Hyphomicrobiales</taxon>
        <taxon>Phyllobacteriaceae</taxon>
        <taxon>Mesorhizobium</taxon>
    </lineage>
</organism>
<keyword evidence="5" id="KW-0804">Transcription</keyword>
<evidence type="ECO:0000256" key="3">
    <source>
        <dbReference type="ARBA" id="ARBA00023015"/>
    </source>
</evidence>
<dbReference type="InterPro" id="IPR036388">
    <property type="entry name" value="WH-like_DNA-bd_sf"/>
</dbReference>
<dbReference type="PROSITE" id="PS50949">
    <property type="entry name" value="HTH_GNTR"/>
    <property type="match status" value="1"/>
</dbReference>
<evidence type="ECO:0000259" key="6">
    <source>
        <dbReference type="PROSITE" id="PS50949"/>
    </source>
</evidence>
<dbReference type="SUPFAM" id="SSF53383">
    <property type="entry name" value="PLP-dependent transferases"/>
    <property type="match status" value="1"/>
</dbReference>
<keyword evidence="3" id="KW-0805">Transcription regulation</keyword>
<dbReference type="SUPFAM" id="SSF46785">
    <property type="entry name" value="Winged helix' DNA-binding domain"/>
    <property type="match status" value="1"/>
</dbReference>
<dbReference type="CDD" id="cd00609">
    <property type="entry name" value="AAT_like"/>
    <property type="match status" value="1"/>
</dbReference>
<evidence type="ECO:0000256" key="1">
    <source>
        <dbReference type="ARBA" id="ARBA00005384"/>
    </source>
</evidence>
<dbReference type="SMART" id="SM00345">
    <property type="entry name" value="HTH_GNTR"/>
    <property type="match status" value="1"/>
</dbReference>
<dbReference type="EMBL" id="FXBL01000004">
    <property type="protein sequence ID" value="SMH50722.1"/>
    <property type="molecule type" value="Genomic_DNA"/>
</dbReference>
<dbReference type="OrthoDB" id="9804020at2"/>
<dbReference type="InterPro" id="IPR051446">
    <property type="entry name" value="HTH_trans_reg/aminotransferase"/>
</dbReference>
<protein>
    <submittedName>
        <fullName evidence="7">Transcriptional regulator, GntR family</fullName>
    </submittedName>
</protein>
<keyword evidence="2" id="KW-0663">Pyridoxal phosphate</keyword>
<keyword evidence="8" id="KW-1185">Reference proteome</keyword>
<dbReference type="GO" id="GO:0030170">
    <property type="term" value="F:pyridoxal phosphate binding"/>
    <property type="evidence" value="ECO:0007669"/>
    <property type="project" value="InterPro"/>
</dbReference>
<dbReference type="Pfam" id="PF00392">
    <property type="entry name" value="GntR"/>
    <property type="match status" value="1"/>
</dbReference>
<dbReference type="InterPro" id="IPR015422">
    <property type="entry name" value="PyrdxlP-dep_Trfase_small"/>
</dbReference>
<dbReference type="PANTHER" id="PTHR46577">
    <property type="entry name" value="HTH-TYPE TRANSCRIPTIONAL REGULATORY PROTEIN GABR"/>
    <property type="match status" value="1"/>
</dbReference>
<evidence type="ECO:0000256" key="2">
    <source>
        <dbReference type="ARBA" id="ARBA00022898"/>
    </source>
</evidence>
<comment type="similarity">
    <text evidence="1">In the C-terminal section; belongs to the class-I pyridoxal-phosphate-dependent aminotransferase family.</text>
</comment>
<proteinExistence type="inferred from homology"/>
<dbReference type="InterPro" id="IPR004839">
    <property type="entry name" value="Aminotransferase_I/II_large"/>
</dbReference>
<dbReference type="Pfam" id="PF00155">
    <property type="entry name" value="Aminotran_1_2"/>
    <property type="match status" value="1"/>
</dbReference>
<sequence length="462" mass="48301">MQDSAHAVSDLSWLAPVGTGGGPIYLRIVEALGEARASGLLQPGDRLPPQRDLAQALGVDLTTVTRAFMEARRRNLIEAAPGRGTFVTPGGSDEPVLDLSMNIPPAPLGINLPALIRSGIDGLLKRSSAEALLSYHPGPGSASERAAGSQWIAGEGDRPSVARMAVGSGAQALLAAAVLAHSREGDVILTDLCTYPGLISLTRALGRGLVGVPGDADGMLPDALEMQARHCSARLVYLNPTLHNPTTLVMPQARREDLVTAARRSGLTIVEDDPYSRFLPDAPPSLLSLAPDVTIYVATLAKCISPFLRTAFLVAPEAETTERIAAALRGITQMVPPLMTGLAAEWIRSGTAGEIAVAVRAEAVERQRIAAGMLPAGAVAQEASLNIWLPLKDAIGAEELVRLARRRGLAISSGEEFAVSGGAANAVRIALGAAASRERLKEGLRSLVSILSESRERVGLVV</sequence>
<dbReference type="Proteomes" id="UP000193083">
    <property type="component" value="Unassembled WGS sequence"/>
</dbReference>
<dbReference type="PANTHER" id="PTHR46577:SF1">
    <property type="entry name" value="HTH-TYPE TRANSCRIPTIONAL REGULATORY PROTEIN GABR"/>
    <property type="match status" value="1"/>
</dbReference>
<dbReference type="GO" id="GO:0003700">
    <property type="term" value="F:DNA-binding transcription factor activity"/>
    <property type="evidence" value="ECO:0007669"/>
    <property type="project" value="InterPro"/>
</dbReference>
<dbReference type="Gene3D" id="3.40.640.10">
    <property type="entry name" value="Type I PLP-dependent aspartate aminotransferase-like (Major domain)"/>
    <property type="match status" value="1"/>
</dbReference>
<dbReference type="Gene3D" id="3.90.1150.10">
    <property type="entry name" value="Aspartate Aminotransferase, domain 1"/>
    <property type="match status" value="1"/>
</dbReference>